<name>A0ABT0KTL2_9GAMM</name>
<proteinExistence type="predicted"/>
<evidence type="ECO:0000313" key="3">
    <source>
        <dbReference type="Proteomes" id="UP001202134"/>
    </source>
</evidence>
<organism evidence="2 3">
    <name type="scientific">Shewanella electrodiphila</name>
    <dbReference type="NCBI Taxonomy" id="934143"/>
    <lineage>
        <taxon>Bacteria</taxon>
        <taxon>Pseudomonadati</taxon>
        <taxon>Pseudomonadota</taxon>
        <taxon>Gammaproteobacteria</taxon>
        <taxon>Alteromonadales</taxon>
        <taxon>Shewanellaceae</taxon>
        <taxon>Shewanella</taxon>
    </lineage>
</organism>
<reference evidence="2 3" key="1">
    <citation type="submission" date="2022-01" db="EMBL/GenBank/DDBJ databases">
        <title>Whole genome-based taxonomy of the Shewanellaceae.</title>
        <authorList>
            <person name="Martin-Rodriguez A.J."/>
        </authorList>
    </citation>
    <scope>NUCLEOTIDE SEQUENCE [LARGE SCALE GENOMIC DNA]</scope>
    <source>
        <strain evidence="2 3">DSM 24955</strain>
    </source>
</reference>
<dbReference type="Proteomes" id="UP001202134">
    <property type="component" value="Unassembled WGS sequence"/>
</dbReference>
<feature type="chain" id="PRO_5045877714" evidence="1">
    <location>
        <begin position="22"/>
        <end position="275"/>
    </location>
</feature>
<feature type="signal peptide" evidence="1">
    <location>
        <begin position="1"/>
        <end position="21"/>
    </location>
</feature>
<sequence>MRNNLFLIGLVNVCLSSSAYALSPDAFTSLEYHVNTGTAKTLPYAASKQTDDFKQAFNFIDLEERLKVKLVTYIDTPNRAFKAKSINIRVREDLSKPRKSKITVKLRAADPQSFGDVSNYRKAEIDYTEGKAAYSVSYDIPYSPADIDVKNVDMEAVFAILKRNTAMWEIVGDIYEANKADLIQTMVMRTHGWEGTVKDKRFDDVEVDFQVWTPYYRKPRISFNEFSFKGHVKDKARLEEMYQHLYQQIEAVGYEHGHSGSKTSSTFKMSKGFTK</sequence>
<evidence type="ECO:0000256" key="1">
    <source>
        <dbReference type="SAM" id="SignalP"/>
    </source>
</evidence>
<accession>A0ABT0KTL2</accession>
<keyword evidence="3" id="KW-1185">Reference proteome</keyword>
<dbReference type="EMBL" id="JAKIKU010000012">
    <property type="protein sequence ID" value="MCL1047188.1"/>
    <property type="molecule type" value="Genomic_DNA"/>
</dbReference>
<comment type="caution">
    <text evidence="2">The sequence shown here is derived from an EMBL/GenBank/DDBJ whole genome shotgun (WGS) entry which is preliminary data.</text>
</comment>
<protein>
    <submittedName>
        <fullName evidence="2">Uncharacterized protein</fullName>
    </submittedName>
</protein>
<keyword evidence="1" id="KW-0732">Signal</keyword>
<dbReference type="RefSeq" id="WP_248956658.1">
    <property type="nucleotide sequence ID" value="NZ_JAKIKU010000012.1"/>
</dbReference>
<gene>
    <name evidence="2" type="ORF">L2737_17965</name>
</gene>
<evidence type="ECO:0000313" key="2">
    <source>
        <dbReference type="EMBL" id="MCL1047188.1"/>
    </source>
</evidence>